<dbReference type="Proteomes" id="UP001152797">
    <property type="component" value="Unassembled WGS sequence"/>
</dbReference>
<evidence type="ECO:0008006" key="7">
    <source>
        <dbReference type="Google" id="ProtNLM"/>
    </source>
</evidence>
<reference evidence="4" key="1">
    <citation type="submission" date="2022-10" db="EMBL/GenBank/DDBJ databases">
        <authorList>
            <person name="Chen Y."/>
            <person name="Dougan E. K."/>
            <person name="Chan C."/>
            <person name="Rhodes N."/>
            <person name="Thang M."/>
        </authorList>
    </citation>
    <scope>NUCLEOTIDE SEQUENCE</scope>
</reference>
<evidence type="ECO:0000313" key="4">
    <source>
        <dbReference type="EMBL" id="CAI3985853.1"/>
    </source>
</evidence>
<reference evidence="5" key="2">
    <citation type="submission" date="2024-04" db="EMBL/GenBank/DDBJ databases">
        <authorList>
            <person name="Chen Y."/>
            <person name="Shah S."/>
            <person name="Dougan E. K."/>
            <person name="Thang M."/>
            <person name="Chan C."/>
        </authorList>
    </citation>
    <scope>NUCLEOTIDE SEQUENCE [LARGE SCALE GENOMIC DNA]</scope>
</reference>
<feature type="compositionally biased region" description="Basic residues" evidence="1">
    <location>
        <begin position="146"/>
        <end position="159"/>
    </location>
</feature>
<feature type="region of interest" description="Disordered" evidence="1">
    <location>
        <begin position="116"/>
        <end position="159"/>
    </location>
</feature>
<keyword evidence="3" id="KW-0732">Signal</keyword>
<comment type="caution">
    <text evidence="4">The sequence shown here is derived from an EMBL/GenBank/DDBJ whole genome shotgun (WGS) entry which is preliminary data.</text>
</comment>
<keyword evidence="2" id="KW-0812">Transmembrane</keyword>
<feature type="signal peptide" evidence="3">
    <location>
        <begin position="1"/>
        <end position="30"/>
    </location>
</feature>
<protein>
    <recommendedName>
        <fullName evidence="7">Secreted protein</fullName>
    </recommendedName>
</protein>
<feature type="compositionally biased region" description="Polar residues" evidence="1">
    <location>
        <begin position="119"/>
        <end position="128"/>
    </location>
</feature>
<keyword evidence="6" id="KW-1185">Reference proteome</keyword>
<dbReference type="EMBL" id="CAMXCT010001024">
    <property type="protein sequence ID" value="CAI3985853.1"/>
    <property type="molecule type" value="Genomic_DNA"/>
</dbReference>
<dbReference type="EMBL" id="CAMXCT030001024">
    <property type="protein sequence ID" value="CAL4773165.1"/>
    <property type="molecule type" value="Genomic_DNA"/>
</dbReference>
<feature type="chain" id="PRO_5043270186" description="Secreted protein" evidence="3">
    <location>
        <begin position="31"/>
        <end position="248"/>
    </location>
</feature>
<evidence type="ECO:0000313" key="5">
    <source>
        <dbReference type="EMBL" id="CAL1139228.1"/>
    </source>
</evidence>
<gene>
    <name evidence="4" type="ORF">C1SCF055_LOCUS13252</name>
</gene>
<evidence type="ECO:0000256" key="3">
    <source>
        <dbReference type="SAM" id="SignalP"/>
    </source>
</evidence>
<evidence type="ECO:0000256" key="2">
    <source>
        <dbReference type="SAM" id="Phobius"/>
    </source>
</evidence>
<dbReference type="EMBL" id="CAMXCT020001024">
    <property type="protein sequence ID" value="CAL1139228.1"/>
    <property type="molecule type" value="Genomic_DNA"/>
</dbReference>
<accession>A0A9P1C822</accession>
<organism evidence="4">
    <name type="scientific">Cladocopium goreaui</name>
    <dbReference type="NCBI Taxonomy" id="2562237"/>
    <lineage>
        <taxon>Eukaryota</taxon>
        <taxon>Sar</taxon>
        <taxon>Alveolata</taxon>
        <taxon>Dinophyceae</taxon>
        <taxon>Suessiales</taxon>
        <taxon>Symbiodiniaceae</taxon>
        <taxon>Cladocopium</taxon>
    </lineage>
</organism>
<evidence type="ECO:0000313" key="6">
    <source>
        <dbReference type="Proteomes" id="UP001152797"/>
    </source>
</evidence>
<keyword evidence="2" id="KW-1133">Transmembrane helix</keyword>
<keyword evidence="2" id="KW-0472">Membrane</keyword>
<proteinExistence type="predicted"/>
<feature type="transmembrane region" description="Helical" evidence="2">
    <location>
        <begin position="54"/>
        <end position="71"/>
    </location>
</feature>
<evidence type="ECO:0000256" key="1">
    <source>
        <dbReference type="SAM" id="MobiDB-lite"/>
    </source>
</evidence>
<dbReference type="AlphaFoldDB" id="A0A9P1C822"/>
<dbReference type="PROSITE" id="PS51257">
    <property type="entry name" value="PROKAR_LIPOPROTEIN"/>
    <property type="match status" value="1"/>
</dbReference>
<sequence length="248" mass="26680">MGRAMRLCSLLCLATASCTFWCAFVSPSFGGPPKAPKAGQSPRASPVVQRASTQGVSLAAPLCLLAVAAVARTSRRKAVKRHPVVLLSASRTLPPAQNSVAPSYSDLISVEDELETVPMNDSENSFTEANVEPVTSMPAAPGQSPKSRRNRKWRSSRTQRRCIGARLARPAEPLVPTKLSYDISKVRSKLQSGLCGRDPSRTACRARETRSQVSTATAQGIVVYSGSRCSIFSVVHHSEGFYHSLLLQ</sequence>
<name>A0A9P1C822_9DINO</name>